<dbReference type="AlphaFoldDB" id="A0A8S3BH83"/>
<dbReference type="EMBL" id="CAJOBJ010150426">
    <property type="protein sequence ID" value="CAF4803667.1"/>
    <property type="molecule type" value="Genomic_DNA"/>
</dbReference>
<protein>
    <recommendedName>
        <fullName evidence="1">F5/8 type C domain-containing protein</fullName>
    </recommendedName>
</protein>
<name>A0A8S3BH83_9BILA</name>
<evidence type="ECO:0000259" key="1">
    <source>
        <dbReference type="PROSITE" id="PS50022"/>
    </source>
</evidence>
<dbReference type="PROSITE" id="PS50022">
    <property type="entry name" value="FA58C_3"/>
    <property type="match status" value="1"/>
</dbReference>
<gene>
    <name evidence="2" type="ORF">GIL414_LOCUS47271</name>
</gene>
<dbReference type="Proteomes" id="UP000681720">
    <property type="component" value="Unassembled WGS sequence"/>
</dbReference>
<organism evidence="2 3">
    <name type="scientific">Rotaria magnacalcarata</name>
    <dbReference type="NCBI Taxonomy" id="392030"/>
    <lineage>
        <taxon>Eukaryota</taxon>
        <taxon>Metazoa</taxon>
        <taxon>Spiralia</taxon>
        <taxon>Gnathifera</taxon>
        <taxon>Rotifera</taxon>
        <taxon>Eurotatoria</taxon>
        <taxon>Bdelloidea</taxon>
        <taxon>Philodinida</taxon>
        <taxon>Philodinidae</taxon>
        <taxon>Rotaria</taxon>
    </lineage>
</organism>
<sequence>STNDKVIIGSTDGEVNWKSFEPAKTFFD</sequence>
<reference evidence="2" key="1">
    <citation type="submission" date="2021-02" db="EMBL/GenBank/DDBJ databases">
        <authorList>
            <person name="Nowell W R."/>
        </authorList>
    </citation>
    <scope>NUCLEOTIDE SEQUENCE</scope>
</reference>
<feature type="domain" description="F5/8 type C" evidence="1">
    <location>
        <begin position="1"/>
        <end position="28"/>
    </location>
</feature>
<evidence type="ECO:0000313" key="3">
    <source>
        <dbReference type="Proteomes" id="UP000681720"/>
    </source>
</evidence>
<accession>A0A8S3BH83</accession>
<comment type="caution">
    <text evidence="2">The sequence shown here is derived from an EMBL/GenBank/DDBJ whole genome shotgun (WGS) entry which is preliminary data.</text>
</comment>
<feature type="non-terminal residue" evidence="2">
    <location>
        <position position="1"/>
    </location>
</feature>
<proteinExistence type="predicted"/>
<dbReference type="InterPro" id="IPR000421">
    <property type="entry name" value="FA58C"/>
</dbReference>
<evidence type="ECO:0000313" key="2">
    <source>
        <dbReference type="EMBL" id="CAF4803667.1"/>
    </source>
</evidence>